<dbReference type="InterPro" id="IPR017441">
    <property type="entry name" value="Protein_kinase_ATP_BS"/>
</dbReference>
<dbReference type="GO" id="GO:0005524">
    <property type="term" value="F:ATP binding"/>
    <property type="evidence" value="ECO:0007669"/>
    <property type="project" value="UniProtKB-UniRule"/>
</dbReference>
<dbReference type="Pfam" id="PF00069">
    <property type="entry name" value="Pkinase"/>
    <property type="match status" value="1"/>
</dbReference>
<evidence type="ECO:0000256" key="1">
    <source>
        <dbReference type="ARBA" id="ARBA00008874"/>
    </source>
</evidence>
<keyword evidence="3 5" id="KW-0547">Nucleotide-binding</keyword>
<protein>
    <recommendedName>
        <fullName evidence="2">non-specific serine/threonine protein kinase</fullName>
        <ecNumber evidence="2">2.7.11.1</ecNumber>
    </recommendedName>
</protein>
<sequence>MSVPLRANISRGNPEKVFDLIEKVGGGTYGDVFKARVISTGELAAVKVVKVEPGKKSLIYDSSLIEIMSTIPVLRRRDKLWIAMEFCGAGSAQDIYCVTGPCSEPQISFISVETLKGLAYLHEKNLMHRDIKGANILLTAQGNIKALYYIGKRSFVPPTLKDKDKWSPELHSFLKTALQKNPKKRPTADRLLTHPFCGHGYTRAVIQDLLDTYKRKKGDKGNIAGPGDDDDDED</sequence>
<evidence type="ECO:0000256" key="6">
    <source>
        <dbReference type="RuleBase" id="RU000304"/>
    </source>
</evidence>
<organism evidence="8 9">
    <name type="scientific">Pocillopora damicornis</name>
    <name type="common">Cauliflower coral</name>
    <name type="synonym">Millepora damicornis</name>
    <dbReference type="NCBI Taxonomy" id="46731"/>
    <lineage>
        <taxon>Eukaryota</taxon>
        <taxon>Metazoa</taxon>
        <taxon>Cnidaria</taxon>
        <taxon>Anthozoa</taxon>
        <taxon>Hexacorallia</taxon>
        <taxon>Scleractinia</taxon>
        <taxon>Astrocoeniina</taxon>
        <taxon>Pocilloporidae</taxon>
        <taxon>Pocillopora</taxon>
    </lineage>
</organism>
<dbReference type="PROSITE" id="PS00107">
    <property type="entry name" value="PROTEIN_KINASE_ATP"/>
    <property type="match status" value="1"/>
</dbReference>
<evidence type="ECO:0000313" key="9">
    <source>
        <dbReference type="Proteomes" id="UP000275408"/>
    </source>
</evidence>
<feature type="non-terminal residue" evidence="8">
    <location>
        <position position="234"/>
    </location>
</feature>
<keyword evidence="6" id="KW-0808">Transferase</keyword>
<dbReference type="SUPFAM" id="SSF56112">
    <property type="entry name" value="Protein kinase-like (PK-like)"/>
    <property type="match status" value="1"/>
</dbReference>
<reference evidence="8 9" key="1">
    <citation type="journal article" date="2018" name="Sci. Rep.">
        <title>Comparative analysis of the Pocillopora damicornis genome highlights role of immune system in coral evolution.</title>
        <authorList>
            <person name="Cunning R."/>
            <person name="Bay R.A."/>
            <person name="Gillette P."/>
            <person name="Baker A.C."/>
            <person name="Traylor-Knowles N."/>
        </authorList>
    </citation>
    <scope>NUCLEOTIDE SEQUENCE [LARGE SCALE GENOMIC DNA]</scope>
    <source>
        <strain evidence="8">RSMAS</strain>
        <tissue evidence="8">Whole animal</tissue>
    </source>
</reference>
<dbReference type="InterPro" id="IPR011009">
    <property type="entry name" value="Kinase-like_dom_sf"/>
</dbReference>
<feature type="binding site" evidence="5">
    <location>
        <position position="47"/>
    </location>
    <ligand>
        <name>ATP</name>
        <dbReference type="ChEBI" id="CHEBI:30616"/>
    </ligand>
</feature>
<dbReference type="OrthoDB" id="8693905at2759"/>
<dbReference type="STRING" id="46731.A0A3M6TEY9"/>
<dbReference type="AlphaFoldDB" id="A0A3M6TEY9"/>
<dbReference type="InterPro" id="IPR000719">
    <property type="entry name" value="Prot_kinase_dom"/>
</dbReference>
<evidence type="ECO:0000256" key="2">
    <source>
        <dbReference type="ARBA" id="ARBA00012513"/>
    </source>
</evidence>
<dbReference type="InterPro" id="IPR050629">
    <property type="entry name" value="STE20/SPS1-PAK"/>
</dbReference>
<evidence type="ECO:0000259" key="7">
    <source>
        <dbReference type="PROSITE" id="PS50011"/>
    </source>
</evidence>
<gene>
    <name evidence="8" type="ORF">pdam_00022022</name>
</gene>
<dbReference type="InterPro" id="IPR008271">
    <property type="entry name" value="Ser/Thr_kinase_AS"/>
</dbReference>
<name>A0A3M6TEY9_POCDA</name>
<dbReference type="Gene3D" id="1.10.510.10">
    <property type="entry name" value="Transferase(Phosphotransferase) domain 1"/>
    <property type="match status" value="2"/>
</dbReference>
<comment type="caution">
    <text evidence="8">The sequence shown here is derived from an EMBL/GenBank/DDBJ whole genome shotgun (WGS) entry which is preliminary data.</text>
</comment>
<comment type="similarity">
    <text evidence="1">Belongs to the protein kinase superfamily. STE Ser/Thr protein kinase family. STE20 subfamily.</text>
</comment>
<dbReference type="EMBL" id="RCHS01003740">
    <property type="protein sequence ID" value="RMX39940.1"/>
    <property type="molecule type" value="Genomic_DNA"/>
</dbReference>
<evidence type="ECO:0000313" key="8">
    <source>
        <dbReference type="EMBL" id="RMX39940.1"/>
    </source>
</evidence>
<accession>A0A3M6TEY9</accession>
<dbReference type="GO" id="GO:0008349">
    <property type="term" value="F:MAP kinase kinase kinase kinase activity"/>
    <property type="evidence" value="ECO:0007669"/>
    <property type="project" value="TreeGrafter"/>
</dbReference>
<dbReference type="Proteomes" id="UP000275408">
    <property type="component" value="Unassembled WGS sequence"/>
</dbReference>
<dbReference type="PANTHER" id="PTHR48012:SF18">
    <property type="entry name" value="HAPPYHOUR, ISOFORM A"/>
    <property type="match status" value="1"/>
</dbReference>
<dbReference type="PANTHER" id="PTHR48012">
    <property type="entry name" value="STERILE20-LIKE KINASE, ISOFORM B-RELATED"/>
    <property type="match status" value="1"/>
</dbReference>
<proteinExistence type="inferred from homology"/>
<dbReference type="SMART" id="SM00220">
    <property type="entry name" value="S_TKc"/>
    <property type="match status" value="1"/>
</dbReference>
<dbReference type="PROSITE" id="PS00108">
    <property type="entry name" value="PROTEIN_KINASE_ST"/>
    <property type="match status" value="1"/>
</dbReference>
<dbReference type="PROSITE" id="PS50011">
    <property type="entry name" value="PROTEIN_KINASE_DOM"/>
    <property type="match status" value="1"/>
</dbReference>
<keyword evidence="6" id="KW-0418">Kinase</keyword>
<evidence type="ECO:0000256" key="4">
    <source>
        <dbReference type="ARBA" id="ARBA00022840"/>
    </source>
</evidence>
<feature type="domain" description="Protein kinase" evidence="7">
    <location>
        <begin position="18"/>
        <end position="234"/>
    </location>
</feature>
<keyword evidence="9" id="KW-1185">Reference proteome</keyword>
<keyword evidence="4 5" id="KW-0067">ATP-binding</keyword>
<evidence type="ECO:0000256" key="5">
    <source>
        <dbReference type="PROSITE-ProRule" id="PRU10141"/>
    </source>
</evidence>
<evidence type="ECO:0000256" key="3">
    <source>
        <dbReference type="ARBA" id="ARBA00022741"/>
    </source>
</evidence>
<keyword evidence="6" id="KW-0723">Serine/threonine-protein kinase</keyword>
<dbReference type="GO" id="GO:0005737">
    <property type="term" value="C:cytoplasm"/>
    <property type="evidence" value="ECO:0007669"/>
    <property type="project" value="TreeGrafter"/>
</dbReference>
<dbReference type="EC" id="2.7.11.1" evidence="2"/>